<evidence type="ECO:0000313" key="6">
    <source>
        <dbReference type="EMBL" id="KAK5780610.1"/>
    </source>
</evidence>
<keyword evidence="3" id="KW-0271">Exosome</keyword>
<comment type="subcellular location">
    <subcellularLocation>
        <location evidence="1">Nucleus</location>
        <location evidence="1">Nucleolus</location>
    </subcellularLocation>
</comment>
<dbReference type="GO" id="GO:0006396">
    <property type="term" value="P:RNA processing"/>
    <property type="evidence" value="ECO:0007669"/>
    <property type="project" value="InterPro"/>
</dbReference>
<keyword evidence="7" id="KW-1185">Reference proteome</keyword>
<dbReference type="EMBL" id="JAWIZZ010000040">
    <property type="protein sequence ID" value="KAK5780610.1"/>
    <property type="molecule type" value="Genomic_DNA"/>
</dbReference>
<dbReference type="AlphaFoldDB" id="A0AAN7WMM3"/>
<gene>
    <name evidence="6" type="ORF">RI543_001732</name>
</gene>
<name>A0AAN7WMM3_9SACH</name>
<evidence type="ECO:0000259" key="4">
    <source>
        <dbReference type="Pfam" id="PF10447"/>
    </source>
</evidence>
<dbReference type="InterPro" id="IPR048626">
    <property type="entry name" value="CSL4_N"/>
</dbReference>
<organism evidence="6 7">
    <name type="scientific">Arxiozyma heterogenica</name>
    <dbReference type="NCBI Taxonomy" id="278026"/>
    <lineage>
        <taxon>Eukaryota</taxon>
        <taxon>Fungi</taxon>
        <taxon>Dikarya</taxon>
        <taxon>Ascomycota</taxon>
        <taxon>Saccharomycotina</taxon>
        <taxon>Saccharomycetes</taxon>
        <taxon>Saccharomycetales</taxon>
        <taxon>Saccharomycetaceae</taxon>
        <taxon>Arxiozyma</taxon>
    </lineage>
</organism>
<dbReference type="Pfam" id="PF21551">
    <property type="entry name" value="CSL4_N"/>
    <property type="match status" value="1"/>
</dbReference>
<reference evidence="7" key="1">
    <citation type="submission" date="2023-07" db="EMBL/GenBank/DDBJ databases">
        <title>A draft genome of Kazachstania heterogenica Y-27499.</title>
        <authorList>
            <person name="Donic C."/>
            <person name="Kralova J.S."/>
            <person name="Fidel L."/>
            <person name="Ben-Dor S."/>
            <person name="Jung S."/>
        </authorList>
    </citation>
    <scope>NUCLEOTIDE SEQUENCE [LARGE SCALE GENOMIC DNA]</scope>
    <source>
        <strain evidence="7">Y27499</strain>
    </source>
</reference>
<protein>
    <recommendedName>
        <fullName evidence="8">Exosome complex component CSL4 C-terminal domain-containing protein</fullName>
    </recommendedName>
</protein>
<dbReference type="Gene3D" id="2.40.50.880">
    <property type="match status" value="1"/>
</dbReference>
<dbReference type="InterPro" id="IPR039771">
    <property type="entry name" value="Csl4"/>
</dbReference>
<dbReference type="SUPFAM" id="SSF50249">
    <property type="entry name" value="Nucleic acid-binding proteins"/>
    <property type="match status" value="1"/>
</dbReference>
<sequence>MSELNFELPSRVIPGQLLCPLYVPTEPKVTKYIAGPGTKVVHYDLNNIDVITSTRIGNVQVVEKDLPNNEENEKTTNNDMMLIEISVINKTTSNDSGISNTLSKSNRDKLLPKEGDIVLCRVVRISLQRANVEIIGFQNEPIPIDGGVGTNGHGVIGVNGGSGGATFSMSQSSSDLGETFRGIIRSQDVRATERDRVKMIECFKPGDIVKAQILSLGDGVNYYLTTARNDLGVIFAKSNNGAGNLMYAMDWQTMVSPVTGVIEKRKCAKPF</sequence>
<evidence type="ECO:0000259" key="5">
    <source>
        <dbReference type="Pfam" id="PF21551"/>
    </source>
</evidence>
<dbReference type="PANTHER" id="PTHR12686:SF8">
    <property type="entry name" value="EXOSOME COMPLEX COMPONENT CSL4"/>
    <property type="match status" value="1"/>
</dbReference>
<dbReference type="InterPro" id="IPR012340">
    <property type="entry name" value="NA-bd_OB-fold"/>
</dbReference>
<evidence type="ECO:0000313" key="7">
    <source>
        <dbReference type="Proteomes" id="UP001306508"/>
    </source>
</evidence>
<dbReference type="GO" id="GO:0005737">
    <property type="term" value="C:cytoplasm"/>
    <property type="evidence" value="ECO:0007669"/>
    <property type="project" value="TreeGrafter"/>
</dbReference>
<evidence type="ECO:0000256" key="1">
    <source>
        <dbReference type="ARBA" id="ARBA00004604"/>
    </source>
</evidence>
<feature type="domain" description="Exosome complex component CSL4 C-terminal" evidence="4">
    <location>
        <begin position="111"/>
        <end position="216"/>
    </location>
</feature>
<evidence type="ECO:0008006" key="8">
    <source>
        <dbReference type="Google" id="ProtNLM"/>
    </source>
</evidence>
<comment type="caution">
    <text evidence="6">The sequence shown here is derived from an EMBL/GenBank/DDBJ whole genome shotgun (WGS) entry which is preliminary data.</text>
</comment>
<dbReference type="GO" id="GO:0003723">
    <property type="term" value="F:RNA binding"/>
    <property type="evidence" value="ECO:0007669"/>
    <property type="project" value="InterPro"/>
</dbReference>
<dbReference type="PANTHER" id="PTHR12686">
    <property type="entry name" value="3'-5' EXORIBONUCLEASE CSL4-RELATED"/>
    <property type="match status" value="1"/>
</dbReference>
<evidence type="ECO:0000256" key="2">
    <source>
        <dbReference type="ARBA" id="ARBA00022490"/>
    </source>
</evidence>
<dbReference type="FunFam" id="2.40.50.140:FF:000312">
    <property type="entry name" value="Exosome complex component CSL4"/>
    <property type="match status" value="1"/>
</dbReference>
<evidence type="ECO:0000256" key="3">
    <source>
        <dbReference type="ARBA" id="ARBA00022835"/>
    </source>
</evidence>
<accession>A0AAN7WMM3</accession>
<dbReference type="Gene3D" id="2.40.50.140">
    <property type="entry name" value="Nucleic acid-binding proteins"/>
    <property type="match status" value="1"/>
</dbReference>
<proteinExistence type="predicted"/>
<feature type="domain" description="Exosome complex component CSL4 N-terminal" evidence="5">
    <location>
        <begin position="14"/>
        <end position="63"/>
    </location>
</feature>
<dbReference type="GO" id="GO:0000176">
    <property type="term" value="C:nuclear exosome (RNase complex)"/>
    <property type="evidence" value="ECO:0007669"/>
    <property type="project" value="TreeGrafter"/>
</dbReference>
<dbReference type="Proteomes" id="UP001306508">
    <property type="component" value="Unassembled WGS sequence"/>
</dbReference>
<keyword evidence="2" id="KW-0963">Cytoplasm</keyword>
<dbReference type="InterPro" id="IPR019495">
    <property type="entry name" value="EXOSC1_C"/>
</dbReference>
<dbReference type="GO" id="GO:0005730">
    <property type="term" value="C:nucleolus"/>
    <property type="evidence" value="ECO:0007669"/>
    <property type="project" value="UniProtKB-SubCell"/>
</dbReference>
<dbReference type="Pfam" id="PF10447">
    <property type="entry name" value="EXOSC1"/>
    <property type="match status" value="1"/>
</dbReference>